<reference evidence="11" key="5">
    <citation type="submission" date="2023-08" db="EMBL/GenBank/DDBJ databases">
        <title>Complete Genome Sequences of butyrate producing Anaerostipes hadrus strains BA1 and GIF7 isolated from the terminal ileum of a healthy lean male.</title>
        <authorList>
            <person name="Low A."/>
            <person name="Sheludchenko M."/>
            <person name="Cheng H.E."/>
            <person name="Koh X.Q."/>
            <person name="Lee J."/>
        </authorList>
    </citation>
    <scope>NUCLEOTIDE SEQUENCE</scope>
    <source>
        <strain evidence="11">BA1</strain>
    </source>
</reference>
<dbReference type="SMART" id="SM00382">
    <property type="entry name" value="AAA"/>
    <property type="match status" value="2"/>
</dbReference>
<dbReference type="Gene3D" id="3.40.50.300">
    <property type="entry name" value="P-loop containing nucleotide triphosphate hydrolases"/>
    <property type="match status" value="2"/>
</dbReference>
<dbReference type="FunFam" id="3.40.50.300:FF:000011">
    <property type="entry name" value="Putative ABC transporter ATP-binding component"/>
    <property type="match status" value="1"/>
</dbReference>
<evidence type="ECO:0000313" key="7">
    <source>
        <dbReference type="EMBL" id="CUM95732.1"/>
    </source>
</evidence>
<reference evidence="10 16" key="3">
    <citation type="journal article" date="2020" name="Cell Host Microbe">
        <title>Functional and Genomic Variation between Human-Derived Isolates of Lachnospiraceae Reveals Inter- and Intra-Species Diversity.</title>
        <authorList>
            <person name="Sorbara M.T."/>
            <person name="Littmann E.R."/>
            <person name="Fontana E."/>
            <person name="Moody T.U."/>
            <person name="Kohout C.E."/>
            <person name="Gjonbalaj M."/>
            <person name="Eaton V."/>
            <person name="Seok R."/>
            <person name="Leiner I.M."/>
            <person name="Pamer E.G."/>
        </authorList>
    </citation>
    <scope>NUCLEOTIDE SEQUENCE [LARGE SCALE GENOMIC DNA]</scope>
    <source>
        <strain evidence="10 16">MSK.14.57</strain>
    </source>
</reference>
<dbReference type="Proteomes" id="UP001243496">
    <property type="component" value="Chromosome"/>
</dbReference>
<dbReference type="Pfam" id="PF00005">
    <property type="entry name" value="ABC_tran"/>
    <property type="match status" value="2"/>
</dbReference>
<keyword evidence="4" id="KW-0175">Coiled coil</keyword>
<evidence type="ECO:0000256" key="4">
    <source>
        <dbReference type="SAM" id="Coils"/>
    </source>
</evidence>
<dbReference type="GeneID" id="92740776"/>
<evidence type="ECO:0000256" key="3">
    <source>
        <dbReference type="ARBA" id="ARBA00022840"/>
    </source>
</evidence>
<feature type="domain" description="ABC transporter" evidence="5">
    <location>
        <begin position="2"/>
        <end position="252"/>
    </location>
</feature>
<dbReference type="AlphaFoldDB" id="A0A174T1J5"/>
<dbReference type="EMBL" id="CP132968">
    <property type="protein sequence ID" value="WMD17493.1"/>
    <property type="molecule type" value="Genomic_DNA"/>
</dbReference>
<evidence type="ECO:0000313" key="13">
    <source>
        <dbReference type="Proteomes" id="UP000095564"/>
    </source>
</evidence>
<dbReference type="PANTHER" id="PTHR42855">
    <property type="entry name" value="ABC TRANSPORTER ATP-BINDING SUBUNIT"/>
    <property type="match status" value="1"/>
</dbReference>
<dbReference type="InterPro" id="IPR003439">
    <property type="entry name" value="ABC_transporter-like_ATP-bd"/>
</dbReference>
<organism evidence="9 13">
    <name type="scientific">Anaerostipes hadrus</name>
    <dbReference type="NCBI Taxonomy" id="649756"/>
    <lineage>
        <taxon>Bacteria</taxon>
        <taxon>Bacillati</taxon>
        <taxon>Bacillota</taxon>
        <taxon>Clostridia</taxon>
        <taxon>Lachnospirales</taxon>
        <taxon>Lachnospiraceae</taxon>
        <taxon>Anaerostipes</taxon>
    </lineage>
</organism>
<evidence type="ECO:0000313" key="10">
    <source>
        <dbReference type="EMBL" id="NSJ79089.1"/>
    </source>
</evidence>
<proteinExistence type="predicted"/>
<sequence length="542" mass="61173">MIQANNVTLRLGKRALFEDVNIKFTEGNCYGLIGANGAGKSTFLKILSGEIEPSKGDVSITSGQRLSVLKQDHYQYDDHIVLDTVMMGNQRLYEIMKEKEALYAKEDFTDEDGIRASELEGEFADMNGWEAESDAATLLNGLGIPSDIHYTKMADLNGSQKVKVLLAQALFGNPDILLLDEPTNHLDLDAIYWLEEFLINFDNTVIVVSHDRYFLNKVCTHIADIDYAKIQLFSGNYDFWYESSQLLTKQMKEANKKKEEKMKELQDFIARFSANASKSKQATSRKKALDKIQLDELKPSSRKYPYINFKPNREIGNDALVVENLTKTIDGVKVLDNISFLMKPTDKIAFVGPNTLAATTLFKILSGEMEPDSGSYKWGVTTTQSYFPKDNTKDFSQDETIVEWLTQYSEDKDATFVRGFLGRMLFSGEDALKKVGVLSGGEKVRCMLSKLMISGANILLLDEPTNHLDMESITALNEALKDFTGALLFTSQDHQFVQTTANRIMEITPNGLIDKECTYDEYLENDEAARKRQIVEIEEDDE</sequence>
<dbReference type="EMBL" id="CZAU01000035">
    <property type="protein sequence ID" value="CUQ02411.1"/>
    <property type="molecule type" value="Genomic_DNA"/>
</dbReference>
<evidence type="ECO:0000259" key="5">
    <source>
        <dbReference type="PROSITE" id="PS50893"/>
    </source>
</evidence>
<dbReference type="Pfam" id="PF12848">
    <property type="entry name" value="ABC_tran_Xtn"/>
    <property type="match status" value="1"/>
</dbReference>
<dbReference type="GO" id="GO:0016887">
    <property type="term" value="F:ATP hydrolysis activity"/>
    <property type="evidence" value="ECO:0007669"/>
    <property type="project" value="InterPro"/>
</dbReference>
<keyword evidence="1" id="KW-0677">Repeat</keyword>
<feature type="coiled-coil region" evidence="4">
    <location>
        <begin position="244"/>
        <end position="275"/>
    </location>
</feature>
<keyword evidence="3 9" id="KW-0067">ATP-binding</keyword>
<dbReference type="InterPro" id="IPR027417">
    <property type="entry name" value="P-loop_NTPase"/>
</dbReference>
<accession>A0A174T1J5</accession>
<reference evidence="6 15" key="2">
    <citation type="journal article" date="2016" name="Sci. Rep.">
        <title>Accelerated dysbiosis of gut microbiota during aggravation of DSS-induced colitis by a butyrate-producing bacterium.</title>
        <authorList>
            <person name="Zhang Q."/>
            <person name="Wu Y."/>
            <person name="Wang J."/>
            <person name="Wu G."/>
            <person name="Long W."/>
            <person name="Xue Z."/>
            <person name="Wang L."/>
            <person name="Zhang X."/>
            <person name="Pang X."/>
            <person name="Zhao Y."/>
            <person name="Zhao L."/>
            <person name="Zhang C."/>
        </authorList>
    </citation>
    <scope>NUCLEOTIDE SEQUENCE [LARGE SCALE GENOMIC DNA]</scope>
    <source>
        <strain evidence="6 15">BPB5</strain>
    </source>
</reference>
<dbReference type="EMBL" id="CYXT01000012">
    <property type="protein sequence ID" value="CUM97422.1"/>
    <property type="molecule type" value="Genomic_DNA"/>
</dbReference>
<dbReference type="InterPro" id="IPR003593">
    <property type="entry name" value="AAA+_ATPase"/>
</dbReference>
<dbReference type="OrthoDB" id="9801441at2"/>
<evidence type="ECO:0000313" key="14">
    <source>
        <dbReference type="Proteomes" id="UP000095598"/>
    </source>
</evidence>
<dbReference type="RefSeq" id="WP_009264404.1">
    <property type="nucleotide sequence ID" value="NZ_BAABXM010000001.1"/>
</dbReference>
<evidence type="ECO:0000256" key="2">
    <source>
        <dbReference type="ARBA" id="ARBA00022741"/>
    </source>
</evidence>
<dbReference type="Proteomes" id="UP001644750">
    <property type="component" value="Unassembled WGS sequence"/>
</dbReference>
<evidence type="ECO:0000313" key="6">
    <source>
        <dbReference type="EMBL" id="AQP38487.1"/>
    </source>
</evidence>
<protein>
    <submittedName>
        <fullName evidence="6 9">ABC transporter ATP-binding protein</fullName>
    </submittedName>
    <submittedName>
        <fullName evidence="10">ATP-binding cassette domain-containing protein</fullName>
    </submittedName>
</protein>
<evidence type="ECO:0000256" key="1">
    <source>
        <dbReference type="ARBA" id="ARBA00022737"/>
    </source>
</evidence>
<dbReference type="SUPFAM" id="SSF52540">
    <property type="entry name" value="P-loop containing nucleoside triphosphate hydrolases"/>
    <property type="match status" value="2"/>
</dbReference>
<name>A0A174T1J5_ANAHA</name>
<dbReference type="GO" id="GO:0005524">
    <property type="term" value="F:ATP binding"/>
    <property type="evidence" value="ECO:0007669"/>
    <property type="project" value="UniProtKB-KW"/>
</dbReference>
<gene>
    <name evidence="9" type="primary">yheS</name>
    <name evidence="6" type="ORF">DO83_01885</name>
    <name evidence="8" type="ORF">ERS852425_01800</name>
    <name evidence="9" type="ORF">ERS852520_02833</name>
    <name evidence="7" type="ORF">ERS852571_01639</name>
    <name evidence="10" type="ORF">G5A72_05715</name>
    <name evidence="11" type="ORF">RBI15_05190</name>
</gene>
<keyword evidence="2" id="KW-0547">Nucleotide-binding</keyword>
<dbReference type="Proteomes" id="UP000095553">
    <property type="component" value="Unassembled WGS sequence"/>
</dbReference>
<evidence type="ECO:0000313" key="8">
    <source>
        <dbReference type="EMBL" id="CUM97422.1"/>
    </source>
</evidence>
<dbReference type="Proteomes" id="UP000095598">
    <property type="component" value="Unassembled WGS sequence"/>
</dbReference>
<evidence type="ECO:0000313" key="15">
    <source>
        <dbReference type="Proteomes" id="UP000188159"/>
    </source>
</evidence>
<evidence type="ECO:0000313" key="12">
    <source>
        <dbReference type="Proteomes" id="UP000095553"/>
    </source>
</evidence>
<dbReference type="FunFam" id="3.40.50.300:FF:000070">
    <property type="entry name" value="Putative ABC transporter ATP-binding component"/>
    <property type="match status" value="1"/>
</dbReference>
<dbReference type="InterPro" id="IPR032781">
    <property type="entry name" value="ABC_tran_Xtn"/>
</dbReference>
<dbReference type="CDD" id="cd03221">
    <property type="entry name" value="ABCF_EF-3"/>
    <property type="match status" value="2"/>
</dbReference>
<dbReference type="EMBL" id="CP012098">
    <property type="protein sequence ID" value="AQP38487.1"/>
    <property type="molecule type" value="Genomic_DNA"/>
</dbReference>
<dbReference type="Proteomes" id="UP000095564">
    <property type="component" value="Unassembled WGS sequence"/>
</dbReference>
<evidence type="ECO:0000313" key="9">
    <source>
        <dbReference type="EMBL" id="CUQ02411.1"/>
    </source>
</evidence>
<evidence type="ECO:0000313" key="11">
    <source>
        <dbReference type="EMBL" id="WMD17493.1"/>
    </source>
</evidence>
<reference evidence="12 13" key="1">
    <citation type="submission" date="2015-09" db="EMBL/GenBank/DDBJ databases">
        <authorList>
            <consortium name="Pathogen Informatics"/>
        </authorList>
    </citation>
    <scope>NUCLEOTIDE SEQUENCE [LARGE SCALE GENOMIC DNA]</scope>
    <source>
        <strain evidence="8 14">2789STDY5608868</strain>
        <strain evidence="9 13">2789STDY5834908</strain>
        <strain evidence="7 12">2789STDY5834959</strain>
    </source>
</reference>
<feature type="domain" description="ABC transporter" evidence="5">
    <location>
        <begin position="320"/>
        <end position="535"/>
    </location>
</feature>
<evidence type="ECO:0000313" key="16">
    <source>
        <dbReference type="Proteomes" id="UP001644750"/>
    </source>
</evidence>
<dbReference type="EMBL" id="JAAITB010000009">
    <property type="protein sequence ID" value="NSJ79089.1"/>
    <property type="molecule type" value="Genomic_DNA"/>
</dbReference>
<dbReference type="InterPro" id="IPR051309">
    <property type="entry name" value="ABCF_ATPase"/>
</dbReference>
<dbReference type="PANTHER" id="PTHR42855:SF2">
    <property type="entry name" value="DRUG RESISTANCE ABC TRANSPORTER,ATP-BINDING PROTEIN"/>
    <property type="match status" value="1"/>
</dbReference>
<keyword evidence="16" id="KW-1185">Reference proteome</keyword>
<dbReference type="EMBL" id="CYXY01000008">
    <property type="protein sequence ID" value="CUM95732.1"/>
    <property type="molecule type" value="Genomic_DNA"/>
</dbReference>
<dbReference type="Proteomes" id="UP000188159">
    <property type="component" value="Chromosome"/>
</dbReference>
<reference evidence="10" key="4">
    <citation type="submission" date="2020-02" db="EMBL/GenBank/DDBJ databases">
        <authorList>
            <person name="Littmann E."/>
            <person name="Sorbara M."/>
        </authorList>
    </citation>
    <scope>NUCLEOTIDE SEQUENCE</scope>
    <source>
        <strain evidence="10">MSK.14.57</strain>
    </source>
</reference>
<dbReference type="PROSITE" id="PS50893">
    <property type="entry name" value="ABC_TRANSPORTER_2"/>
    <property type="match status" value="2"/>
</dbReference>